<dbReference type="Pfam" id="PF00400">
    <property type="entry name" value="WD40"/>
    <property type="match status" value="3"/>
</dbReference>
<dbReference type="PROSITE" id="PS50082">
    <property type="entry name" value="WD_REPEATS_2"/>
    <property type="match status" value="3"/>
</dbReference>
<dbReference type="SMART" id="SM00320">
    <property type="entry name" value="WD40"/>
    <property type="match status" value="5"/>
</dbReference>
<dbReference type="AlphaFoldDB" id="A0AA40FAA5"/>
<keyword evidence="7" id="KW-1185">Reference proteome</keyword>
<dbReference type="InterPro" id="IPR001680">
    <property type="entry name" value="WD40_rpt"/>
</dbReference>
<gene>
    <name evidence="6" type="ORF">B0T18DRAFT_434603</name>
</gene>
<keyword evidence="1 4" id="KW-0853">WD repeat</keyword>
<dbReference type="Pfam" id="PF12894">
    <property type="entry name" value="ANAPC4_WD40"/>
    <property type="match status" value="1"/>
</dbReference>
<organism evidence="6 7">
    <name type="scientific">Schizothecium vesticola</name>
    <dbReference type="NCBI Taxonomy" id="314040"/>
    <lineage>
        <taxon>Eukaryota</taxon>
        <taxon>Fungi</taxon>
        <taxon>Dikarya</taxon>
        <taxon>Ascomycota</taxon>
        <taxon>Pezizomycotina</taxon>
        <taxon>Sordariomycetes</taxon>
        <taxon>Sordariomycetidae</taxon>
        <taxon>Sordariales</taxon>
        <taxon>Schizotheciaceae</taxon>
        <taxon>Schizothecium</taxon>
    </lineage>
</organism>
<dbReference type="PROSITE" id="PS50294">
    <property type="entry name" value="WD_REPEATS_REGION"/>
    <property type="match status" value="2"/>
</dbReference>
<comment type="similarity">
    <text evidence="3">Belongs to the THOC3 family.</text>
</comment>
<feature type="domain" description="Anaphase-promoting complex subunit 4-like WD40" evidence="5">
    <location>
        <begin position="271"/>
        <end position="323"/>
    </location>
</feature>
<keyword evidence="2" id="KW-0677">Repeat</keyword>
<evidence type="ECO:0000313" key="7">
    <source>
        <dbReference type="Proteomes" id="UP001172155"/>
    </source>
</evidence>
<dbReference type="EMBL" id="JAUKUD010000001">
    <property type="protein sequence ID" value="KAK0754098.1"/>
    <property type="molecule type" value="Genomic_DNA"/>
</dbReference>
<protein>
    <submittedName>
        <fullName evidence="6">WD40 repeat-containing protein</fullName>
    </submittedName>
</protein>
<dbReference type="PANTHER" id="PTHR22839">
    <property type="entry name" value="THO COMPLEX SUBUNIT 3 THO3"/>
    <property type="match status" value="1"/>
</dbReference>
<sequence>MAPSSSPPILRPRQGLPKKDFADYFKALKSQPYSDPAVASRGSGSFTHNSLRSIAWNPLGSLVATGSIDKTIRVWNPDKPNVRFSTELKGHSASVEKVAFNPVKDAELASLGADGVVKFWDVRTKASVNEVKGLGTANSMAWDPDGVSLLVSSKGGDLFRISPSQSTVLSSNKQPSDVFQMAFSWEGKRVFTPMRNGRVRILSYPGLEPIAHYPYTMPSEESNEFTLKGHTAPCYTAELSPTGRLLATGGGDSIVALFDTKDWLCQKTISNLHGPVRSISFTFDGNYIAAGCEDAPGIEVVSSESGDHVHTFKTATPSPAVAWAPTRYCLAYSDLGTLRIIGLDTDRK</sequence>
<dbReference type="PANTHER" id="PTHR22839:SF0">
    <property type="entry name" value="THO COMPLEX SUBUNIT 3"/>
    <property type="match status" value="1"/>
</dbReference>
<dbReference type="Proteomes" id="UP001172155">
    <property type="component" value="Unassembled WGS sequence"/>
</dbReference>
<evidence type="ECO:0000256" key="4">
    <source>
        <dbReference type="PROSITE-ProRule" id="PRU00221"/>
    </source>
</evidence>
<dbReference type="PROSITE" id="PS00678">
    <property type="entry name" value="WD_REPEATS_1"/>
    <property type="match status" value="1"/>
</dbReference>
<dbReference type="GO" id="GO:0000445">
    <property type="term" value="C:THO complex part of transcription export complex"/>
    <property type="evidence" value="ECO:0007669"/>
    <property type="project" value="TreeGrafter"/>
</dbReference>
<evidence type="ECO:0000256" key="1">
    <source>
        <dbReference type="ARBA" id="ARBA00022574"/>
    </source>
</evidence>
<dbReference type="Gene3D" id="2.130.10.10">
    <property type="entry name" value="YVTN repeat-like/Quinoprotein amine dehydrogenase"/>
    <property type="match status" value="2"/>
</dbReference>
<evidence type="ECO:0000259" key="5">
    <source>
        <dbReference type="Pfam" id="PF12894"/>
    </source>
</evidence>
<evidence type="ECO:0000313" key="6">
    <source>
        <dbReference type="EMBL" id="KAK0754098.1"/>
    </source>
</evidence>
<accession>A0AA40FAA5</accession>
<feature type="repeat" description="WD" evidence="4">
    <location>
        <begin position="49"/>
        <end position="76"/>
    </location>
</feature>
<dbReference type="InterPro" id="IPR036322">
    <property type="entry name" value="WD40_repeat_dom_sf"/>
</dbReference>
<feature type="repeat" description="WD" evidence="4">
    <location>
        <begin position="227"/>
        <end position="259"/>
    </location>
</feature>
<dbReference type="GO" id="GO:0006406">
    <property type="term" value="P:mRNA export from nucleus"/>
    <property type="evidence" value="ECO:0007669"/>
    <property type="project" value="InterPro"/>
</dbReference>
<reference evidence="6" key="1">
    <citation type="submission" date="2023-06" db="EMBL/GenBank/DDBJ databases">
        <title>Genome-scale phylogeny and comparative genomics of the fungal order Sordariales.</title>
        <authorList>
            <consortium name="Lawrence Berkeley National Laboratory"/>
            <person name="Hensen N."/>
            <person name="Bonometti L."/>
            <person name="Westerberg I."/>
            <person name="Brannstrom I.O."/>
            <person name="Guillou S."/>
            <person name="Cros-Aarteil S."/>
            <person name="Calhoun S."/>
            <person name="Haridas S."/>
            <person name="Kuo A."/>
            <person name="Mondo S."/>
            <person name="Pangilinan J."/>
            <person name="Riley R."/>
            <person name="LaButti K."/>
            <person name="Andreopoulos B."/>
            <person name="Lipzen A."/>
            <person name="Chen C."/>
            <person name="Yanf M."/>
            <person name="Daum C."/>
            <person name="Ng V."/>
            <person name="Clum A."/>
            <person name="Steindorff A."/>
            <person name="Ohm R."/>
            <person name="Martin F."/>
            <person name="Silar P."/>
            <person name="Natvig D."/>
            <person name="Lalanne C."/>
            <person name="Gautier V."/>
            <person name="Ament-velasquez S.L."/>
            <person name="Kruys A."/>
            <person name="Hutchinson M.I."/>
            <person name="Powell A.J."/>
            <person name="Barry K."/>
            <person name="Miller A.N."/>
            <person name="Grigoriev I.V."/>
            <person name="Debuchy R."/>
            <person name="Gladieux P."/>
            <person name="Thoren M.H."/>
            <person name="Johannesson H."/>
        </authorList>
    </citation>
    <scope>NUCLEOTIDE SEQUENCE</scope>
    <source>
        <strain evidence="6">SMH3187-1</strain>
    </source>
</reference>
<dbReference type="InterPro" id="IPR019775">
    <property type="entry name" value="WD40_repeat_CS"/>
</dbReference>
<dbReference type="SUPFAM" id="SSF50978">
    <property type="entry name" value="WD40 repeat-like"/>
    <property type="match status" value="1"/>
</dbReference>
<name>A0AA40FAA5_9PEZI</name>
<comment type="caution">
    <text evidence="6">The sequence shown here is derived from an EMBL/GenBank/DDBJ whole genome shotgun (WGS) entry which is preliminary data.</text>
</comment>
<dbReference type="InterPro" id="IPR024977">
    <property type="entry name" value="Apc4-like_WD40_dom"/>
</dbReference>
<evidence type="ECO:0000256" key="3">
    <source>
        <dbReference type="ARBA" id="ARBA00046343"/>
    </source>
</evidence>
<dbReference type="InterPro" id="IPR015943">
    <property type="entry name" value="WD40/YVTN_repeat-like_dom_sf"/>
</dbReference>
<evidence type="ECO:0000256" key="2">
    <source>
        <dbReference type="ARBA" id="ARBA00022737"/>
    </source>
</evidence>
<proteinExistence type="inferred from homology"/>
<dbReference type="FunFam" id="2.130.10.10:FF:000870">
    <property type="entry name" value="WD repeat-containing protein"/>
    <property type="match status" value="1"/>
</dbReference>
<feature type="repeat" description="WD" evidence="4">
    <location>
        <begin position="88"/>
        <end position="130"/>
    </location>
</feature>
<dbReference type="InterPro" id="IPR040132">
    <property type="entry name" value="Tex1/THOC3"/>
</dbReference>